<keyword evidence="7 9" id="KW-0472">Membrane</keyword>
<dbReference type="STRING" id="420998.JDO7802_02396"/>
<protein>
    <recommendedName>
        <fullName evidence="9">TRAP transporter small permease protein</fullName>
    </recommendedName>
</protein>
<organism evidence="11 12">
    <name type="scientific">Jannaschia donghaensis</name>
    <dbReference type="NCBI Taxonomy" id="420998"/>
    <lineage>
        <taxon>Bacteria</taxon>
        <taxon>Pseudomonadati</taxon>
        <taxon>Pseudomonadota</taxon>
        <taxon>Alphaproteobacteria</taxon>
        <taxon>Rhodobacterales</taxon>
        <taxon>Roseobacteraceae</taxon>
        <taxon>Jannaschia</taxon>
    </lineage>
</organism>
<feature type="transmembrane region" description="Helical" evidence="9">
    <location>
        <begin position="28"/>
        <end position="52"/>
    </location>
</feature>
<accession>A0A0M6YLH8</accession>
<sequence>MADIRPETPVETSADAGPLVYKPGAIEVIVPILFVITMAWTIWHFPGFLILMREPGPELDRLAREWPPLGPIDWVMAIASIALLVIGVKTVKRAPMEWQGWGLFDRISCFLGRVVMAIIAMMVCVMLYEVLLRYAFEKPTLWANEVTLWFAGFTFLLSGLYAMQQRSHIRIYLLYDLMPRALQRACDVISTLLIVTFAFFLVYGGYGEAVAKFLRWELYGTAFNPPIPATIKPMILLVIVLVAMQAVANLFRDWNLEPVIHTAADDIDQDELERLRRAVGSND</sequence>
<keyword evidence="4 9" id="KW-0997">Cell inner membrane</keyword>
<dbReference type="GO" id="GO:0022857">
    <property type="term" value="F:transmembrane transporter activity"/>
    <property type="evidence" value="ECO:0007669"/>
    <property type="project" value="UniProtKB-UniRule"/>
</dbReference>
<evidence type="ECO:0000256" key="9">
    <source>
        <dbReference type="RuleBase" id="RU369079"/>
    </source>
</evidence>
<keyword evidence="6 9" id="KW-1133">Transmembrane helix</keyword>
<dbReference type="RefSeq" id="WP_245624181.1">
    <property type="nucleotide sequence ID" value="NZ_CXSU01000012.1"/>
</dbReference>
<evidence type="ECO:0000256" key="2">
    <source>
        <dbReference type="ARBA" id="ARBA00022448"/>
    </source>
</evidence>
<keyword evidence="2 9" id="KW-0813">Transport</keyword>
<dbReference type="PANTHER" id="PTHR35011:SF4">
    <property type="entry name" value="SLL1102 PROTEIN"/>
    <property type="match status" value="1"/>
</dbReference>
<name>A0A0M6YLH8_9RHOB</name>
<evidence type="ECO:0000256" key="8">
    <source>
        <dbReference type="ARBA" id="ARBA00038436"/>
    </source>
</evidence>
<keyword evidence="12" id="KW-1185">Reference proteome</keyword>
<feature type="domain" description="Tripartite ATP-independent periplasmic transporters DctQ component" evidence="10">
    <location>
        <begin position="122"/>
        <end position="254"/>
    </location>
</feature>
<evidence type="ECO:0000256" key="7">
    <source>
        <dbReference type="ARBA" id="ARBA00023136"/>
    </source>
</evidence>
<dbReference type="AlphaFoldDB" id="A0A0M6YLH8"/>
<dbReference type="InterPro" id="IPR007387">
    <property type="entry name" value="TRAP_DctQ"/>
</dbReference>
<comment type="caution">
    <text evidence="9">Lacks conserved residue(s) required for the propagation of feature annotation.</text>
</comment>
<evidence type="ECO:0000259" key="10">
    <source>
        <dbReference type="Pfam" id="PF04290"/>
    </source>
</evidence>
<evidence type="ECO:0000256" key="3">
    <source>
        <dbReference type="ARBA" id="ARBA00022475"/>
    </source>
</evidence>
<feature type="transmembrane region" description="Helical" evidence="9">
    <location>
        <begin position="103"/>
        <end position="128"/>
    </location>
</feature>
<feature type="transmembrane region" description="Helical" evidence="9">
    <location>
        <begin position="148"/>
        <end position="164"/>
    </location>
</feature>
<evidence type="ECO:0000256" key="6">
    <source>
        <dbReference type="ARBA" id="ARBA00022989"/>
    </source>
</evidence>
<reference evidence="11 12" key="1">
    <citation type="submission" date="2015-07" db="EMBL/GenBank/DDBJ databases">
        <authorList>
            <person name="Noorani M."/>
        </authorList>
    </citation>
    <scope>NUCLEOTIDE SEQUENCE [LARGE SCALE GENOMIC DNA]</scope>
    <source>
        <strain evidence="11 12">CECT 7802</strain>
    </source>
</reference>
<evidence type="ECO:0000313" key="11">
    <source>
        <dbReference type="EMBL" id="CTQ50373.1"/>
    </source>
</evidence>
<dbReference type="GO" id="GO:0005886">
    <property type="term" value="C:plasma membrane"/>
    <property type="evidence" value="ECO:0007669"/>
    <property type="project" value="UniProtKB-SubCell"/>
</dbReference>
<evidence type="ECO:0000313" key="12">
    <source>
        <dbReference type="Proteomes" id="UP000049222"/>
    </source>
</evidence>
<keyword evidence="3" id="KW-1003">Cell membrane</keyword>
<dbReference type="InterPro" id="IPR055348">
    <property type="entry name" value="DctQ"/>
</dbReference>
<gene>
    <name evidence="11" type="ORF">JDO7802_02396</name>
</gene>
<feature type="transmembrane region" description="Helical" evidence="9">
    <location>
        <begin position="226"/>
        <end position="251"/>
    </location>
</feature>
<dbReference type="EMBL" id="CXSU01000012">
    <property type="protein sequence ID" value="CTQ50373.1"/>
    <property type="molecule type" value="Genomic_DNA"/>
</dbReference>
<comment type="subunit">
    <text evidence="9">The complex comprises the extracytoplasmic solute receptor protein and the two transmembrane proteins.</text>
</comment>
<evidence type="ECO:0000256" key="1">
    <source>
        <dbReference type="ARBA" id="ARBA00004429"/>
    </source>
</evidence>
<keyword evidence="5 9" id="KW-0812">Transmembrane</keyword>
<dbReference type="Pfam" id="PF04290">
    <property type="entry name" value="DctQ"/>
    <property type="match status" value="1"/>
</dbReference>
<evidence type="ECO:0000256" key="4">
    <source>
        <dbReference type="ARBA" id="ARBA00022519"/>
    </source>
</evidence>
<feature type="transmembrane region" description="Helical" evidence="9">
    <location>
        <begin position="72"/>
        <end position="91"/>
    </location>
</feature>
<comment type="similarity">
    <text evidence="8 9">Belongs to the TRAP transporter small permease family.</text>
</comment>
<evidence type="ECO:0000256" key="5">
    <source>
        <dbReference type="ARBA" id="ARBA00022692"/>
    </source>
</evidence>
<comment type="function">
    <text evidence="9">Part of the tripartite ATP-independent periplasmic (TRAP) transport system.</text>
</comment>
<feature type="transmembrane region" description="Helical" evidence="9">
    <location>
        <begin position="185"/>
        <end position="206"/>
    </location>
</feature>
<dbReference type="Proteomes" id="UP000049222">
    <property type="component" value="Unassembled WGS sequence"/>
</dbReference>
<dbReference type="PANTHER" id="PTHR35011">
    <property type="entry name" value="2,3-DIKETO-L-GULONATE TRAP TRANSPORTER SMALL PERMEASE PROTEIN YIAM"/>
    <property type="match status" value="1"/>
</dbReference>
<comment type="subcellular location">
    <subcellularLocation>
        <location evidence="1 9">Cell inner membrane</location>
        <topology evidence="1 9">Multi-pass membrane protein</topology>
    </subcellularLocation>
</comment>
<proteinExistence type="inferred from homology"/>